<dbReference type="PRINTS" id="PR00080">
    <property type="entry name" value="SDRFAMILY"/>
</dbReference>
<comment type="caution">
    <text evidence="4">The sequence shown here is derived from an EMBL/GenBank/DDBJ whole genome shotgun (WGS) entry which is preliminary data.</text>
</comment>
<keyword evidence="5" id="KW-1185">Reference proteome</keyword>
<gene>
    <name evidence="4" type="ORF">BSZ36_07730</name>
</gene>
<dbReference type="InParanoid" id="A0A259TYP7"/>
<accession>A0A259TYP7</accession>
<evidence type="ECO:0000256" key="1">
    <source>
        <dbReference type="ARBA" id="ARBA00006484"/>
    </source>
</evidence>
<comment type="similarity">
    <text evidence="1 3">Belongs to the short-chain dehydrogenases/reductases (SDR) family.</text>
</comment>
<dbReference type="Gene3D" id="3.40.50.720">
    <property type="entry name" value="NAD(P)-binding Rossmann-like Domain"/>
    <property type="match status" value="1"/>
</dbReference>
<evidence type="ECO:0000313" key="4">
    <source>
        <dbReference type="EMBL" id="OZC02869.1"/>
    </source>
</evidence>
<evidence type="ECO:0000313" key="5">
    <source>
        <dbReference type="Proteomes" id="UP000216446"/>
    </source>
</evidence>
<evidence type="ECO:0000256" key="2">
    <source>
        <dbReference type="ARBA" id="ARBA00023002"/>
    </source>
</evidence>
<dbReference type="PIRSF" id="PIRSF000126">
    <property type="entry name" value="11-beta-HSD1"/>
    <property type="match status" value="1"/>
</dbReference>
<dbReference type="GO" id="GO:0016491">
    <property type="term" value="F:oxidoreductase activity"/>
    <property type="evidence" value="ECO:0007669"/>
    <property type="project" value="UniProtKB-KW"/>
</dbReference>
<dbReference type="AlphaFoldDB" id="A0A259TYP7"/>
<dbReference type="InterPro" id="IPR020904">
    <property type="entry name" value="Sc_DH/Rdtase_CS"/>
</dbReference>
<dbReference type="EMBL" id="MQWB01000001">
    <property type="protein sequence ID" value="OZC02869.1"/>
    <property type="molecule type" value="Genomic_DNA"/>
</dbReference>
<dbReference type="GO" id="GO:0016020">
    <property type="term" value="C:membrane"/>
    <property type="evidence" value="ECO:0007669"/>
    <property type="project" value="TreeGrafter"/>
</dbReference>
<protein>
    <recommendedName>
        <fullName evidence="6">Short-chain dehydrogenase</fullName>
    </recommendedName>
</protein>
<organism evidence="4 5">
    <name type="scientific">Rubricoccus marinus</name>
    <dbReference type="NCBI Taxonomy" id="716817"/>
    <lineage>
        <taxon>Bacteria</taxon>
        <taxon>Pseudomonadati</taxon>
        <taxon>Rhodothermota</taxon>
        <taxon>Rhodothermia</taxon>
        <taxon>Rhodothermales</taxon>
        <taxon>Rubricoccaceae</taxon>
        <taxon>Rubricoccus</taxon>
    </lineage>
</organism>
<dbReference type="InterPro" id="IPR036291">
    <property type="entry name" value="NAD(P)-bd_dom_sf"/>
</dbReference>
<dbReference type="PROSITE" id="PS00061">
    <property type="entry name" value="ADH_SHORT"/>
    <property type="match status" value="1"/>
</dbReference>
<dbReference type="PANTHER" id="PTHR44196">
    <property type="entry name" value="DEHYDROGENASE/REDUCTASE SDR FAMILY MEMBER 7B"/>
    <property type="match status" value="1"/>
</dbReference>
<evidence type="ECO:0008006" key="6">
    <source>
        <dbReference type="Google" id="ProtNLM"/>
    </source>
</evidence>
<dbReference type="RefSeq" id="WP_218827605.1">
    <property type="nucleotide sequence ID" value="NZ_MQWB01000001.1"/>
</dbReference>
<sequence length="256" mass="26705">MHEFYRDTTVLLTGASSGIGLEMARQLVPLGARVLLVARRESELQDLARSLGPQTAVFAADLQPSGAADDLADRVGAAGETVDVLINNAGFGLAGPFLQHASGASGMTELNVTALTQLTARFAPGMAERGTGGILNVASLGGFMPVPRMAVYAATKAYVLSFTDALHHELRASGVHVSSLCPGPVRTGFAERAAMDDAFFSGAQPVEAVAKAGLQALARNRRRVVPGLLTKLQAFAPRVVPPGPGLRLTEWFSSKA</sequence>
<dbReference type="SUPFAM" id="SSF51735">
    <property type="entry name" value="NAD(P)-binding Rossmann-fold domains"/>
    <property type="match status" value="1"/>
</dbReference>
<dbReference type="Pfam" id="PF00106">
    <property type="entry name" value="adh_short"/>
    <property type="match status" value="1"/>
</dbReference>
<reference evidence="4 5" key="1">
    <citation type="submission" date="2016-11" db="EMBL/GenBank/DDBJ databases">
        <title>Study of marine rhodopsin-containing bacteria.</title>
        <authorList>
            <person name="Yoshizawa S."/>
            <person name="Kumagai Y."/>
            <person name="Kogure K."/>
        </authorList>
    </citation>
    <scope>NUCLEOTIDE SEQUENCE [LARGE SCALE GENOMIC DNA]</scope>
    <source>
        <strain evidence="4 5">SG-29</strain>
    </source>
</reference>
<keyword evidence="2" id="KW-0560">Oxidoreductase</keyword>
<name>A0A259TYP7_9BACT</name>
<evidence type="ECO:0000256" key="3">
    <source>
        <dbReference type="RuleBase" id="RU000363"/>
    </source>
</evidence>
<dbReference type="InterPro" id="IPR002347">
    <property type="entry name" value="SDR_fam"/>
</dbReference>
<proteinExistence type="inferred from homology"/>
<dbReference type="PRINTS" id="PR00081">
    <property type="entry name" value="GDHRDH"/>
</dbReference>
<dbReference type="Proteomes" id="UP000216446">
    <property type="component" value="Unassembled WGS sequence"/>
</dbReference>
<dbReference type="PANTHER" id="PTHR44196:SF2">
    <property type="entry name" value="SHORT-CHAIN DEHYDROGENASE-RELATED"/>
    <property type="match status" value="1"/>
</dbReference>